<comment type="similarity">
    <text evidence="1">Belongs to the ComF/GntX family.</text>
</comment>
<evidence type="ECO:0000313" key="3">
    <source>
        <dbReference type="Proteomes" id="UP000030351"/>
    </source>
</evidence>
<sequence length="227" mass="25937">MLPMPTACWLCQMPLALSHHGICSYCLRHLPSLPVCCPRCGLPAASCRTECGRCLLKPPSWQRMIVVSAWRPPVSHWVKQLKFFQATVLSAMLARLLLLSWLSARQKHNLLRPDLLLCVPLHKTRAWRRGYNQMDEINHHLARWLNCRYVAGGLSRRRKTRIQHRLEASNRRKNVRGAFRVEIAVQRLHIALTDDVVTTGNTVEEISRILLAAGAASVQVWSLCRTL</sequence>
<dbReference type="GO" id="GO:0016757">
    <property type="term" value="F:glycosyltransferase activity"/>
    <property type="evidence" value="ECO:0007669"/>
    <property type="project" value="UniProtKB-KW"/>
</dbReference>
<proteinExistence type="inferred from homology"/>
<evidence type="ECO:0000256" key="1">
    <source>
        <dbReference type="ARBA" id="ARBA00008007"/>
    </source>
</evidence>
<dbReference type="InterPro" id="IPR000836">
    <property type="entry name" value="PRTase_dom"/>
</dbReference>
<dbReference type="EMBL" id="JRUQ01000049">
    <property type="protein sequence ID" value="KGT91062.1"/>
    <property type="molecule type" value="Genomic_DNA"/>
</dbReference>
<reference evidence="2 3" key="1">
    <citation type="submission" date="2014-10" db="EMBL/GenBank/DDBJ databases">
        <title>Genome sequence of Erwinia typographi M043b.</title>
        <authorList>
            <person name="Chan K.-G."/>
            <person name="Tan W.-S."/>
        </authorList>
    </citation>
    <scope>NUCLEOTIDE SEQUENCE [LARGE SCALE GENOMIC DNA]</scope>
    <source>
        <strain evidence="2 3">M043b</strain>
    </source>
</reference>
<dbReference type="eggNOG" id="COG1040">
    <property type="taxonomic scope" value="Bacteria"/>
</dbReference>
<dbReference type="InterPro" id="IPR051910">
    <property type="entry name" value="ComF/GntX_DNA_util-trans"/>
</dbReference>
<dbReference type="InterPro" id="IPR029057">
    <property type="entry name" value="PRTase-like"/>
</dbReference>
<dbReference type="OrthoDB" id="9793412at2"/>
<dbReference type="Gene3D" id="3.40.50.2020">
    <property type="match status" value="1"/>
</dbReference>
<dbReference type="NCBIfam" id="NF008616">
    <property type="entry name" value="PRK11595.1"/>
    <property type="match status" value="1"/>
</dbReference>
<name>A0A0A3YW78_9GAMM</name>
<dbReference type="PANTHER" id="PTHR47505:SF1">
    <property type="entry name" value="DNA UTILIZATION PROTEIN YHGH"/>
    <property type="match status" value="1"/>
</dbReference>
<protein>
    <submittedName>
        <fullName evidence="2">Phosphoribosyltransferase</fullName>
    </submittedName>
</protein>
<keyword evidence="3" id="KW-1185">Reference proteome</keyword>
<keyword evidence="2" id="KW-0808">Transferase</keyword>
<organism evidence="2 3">
    <name type="scientific">Erwinia typographi</name>
    <dbReference type="NCBI Taxonomy" id="371042"/>
    <lineage>
        <taxon>Bacteria</taxon>
        <taxon>Pseudomonadati</taxon>
        <taxon>Pseudomonadota</taxon>
        <taxon>Gammaproteobacteria</taxon>
        <taxon>Enterobacterales</taxon>
        <taxon>Erwiniaceae</taxon>
        <taxon>Erwinia</taxon>
    </lineage>
</organism>
<accession>A0A0A3YW78</accession>
<dbReference type="STRING" id="371042.NG99_17390"/>
<gene>
    <name evidence="2" type="ORF">NG99_17390</name>
</gene>
<dbReference type="AlphaFoldDB" id="A0A0A3YW78"/>
<dbReference type="RefSeq" id="WP_034895630.1">
    <property type="nucleotide sequence ID" value="NZ_JRUQ01000049.1"/>
</dbReference>
<evidence type="ECO:0000313" key="2">
    <source>
        <dbReference type="EMBL" id="KGT91062.1"/>
    </source>
</evidence>
<dbReference type="PANTHER" id="PTHR47505">
    <property type="entry name" value="DNA UTILIZATION PROTEIN YHGH"/>
    <property type="match status" value="1"/>
</dbReference>
<dbReference type="Proteomes" id="UP000030351">
    <property type="component" value="Unassembled WGS sequence"/>
</dbReference>
<comment type="caution">
    <text evidence="2">The sequence shown here is derived from an EMBL/GenBank/DDBJ whole genome shotgun (WGS) entry which is preliminary data.</text>
</comment>
<dbReference type="SUPFAM" id="SSF53271">
    <property type="entry name" value="PRTase-like"/>
    <property type="match status" value="1"/>
</dbReference>
<keyword evidence="2" id="KW-0328">Glycosyltransferase</keyword>
<dbReference type="CDD" id="cd06223">
    <property type="entry name" value="PRTases_typeI"/>
    <property type="match status" value="1"/>
</dbReference>